<organism evidence="1 2">
    <name type="scientific">Phyllobacterium myrsinacearum</name>
    <dbReference type="NCBI Taxonomy" id="28101"/>
    <lineage>
        <taxon>Bacteria</taxon>
        <taxon>Pseudomonadati</taxon>
        <taxon>Pseudomonadota</taxon>
        <taxon>Alphaproteobacteria</taxon>
        <taxon>Hyphomicrobiales</taxon>
        <taxon>Phyllobacteriaceae</taxon>
        <taxon>Phyllobacterium</taxon>
    </lineage>
</organism>
<dbReference type="InterPro" id="IPR010732">
    <property type="entry name" value="T6SS_TssG-like"/>
</dbReference>
<proteinExistence type="predicted"/>
<dbReference type="PANTHER" id="PTHR35564">
    <property type="match status" value="1"/>
</dbReference>
<accession>A0A839EIC1</accession>
<evidence type="ECO:0000313" key="1">
    <source>
        <dbReference type="EMBL" id="MBA8879741.1"/>
    </source>
</evidence>
<dbReference type="RefSeq" id="WP_182550383.1">
    <property type="nucleotide sequence ID" value="NZ_JACGXN010000005.1"/>
</dbReference>
<sequence>MSDVQPISLLDRLKADPHLFDPDAAHLLLELAGEKATSSISLTSNATHNHAATALAGAESRGDTINIHANYIGLIGPVAALPSVYTDRALDEKRRRSSSYFDFLEIFAGELRGLFFASSRKYRLSSLIQLFGIGPKNKITRSIYSLLGLAAPKLIEGLKIEPEVPLYFSGFFANQRRTAVNLKLMLSEFLGYEVTVHQFQKRWLAVDPSEQTRLGSDSPENALLGITAIAGSSYADRRSAIRISIGPLRYSEYLSLMPARKKFAELTELVRLYCGPSLSFEIQLILAKEDIPEARLQGGSPVGRLGWDLWVRQAPAVKDSADAIFDPDKTPRTPA</sequence>
<evidence type="ECO:0000313" key="2">
    <source>
        <dbReference type="Proteomes" id="UP000549052"/>
    </source>
</evidence>
<reference evidence="1 2" key="1">
    <citation type="submission" date="2020-07" db="EMBL/GenBank/DDBJ databases">
        <title>Genomic Encyclopedia of Type Strains, Phase IV (KMG-V): Genome sequencing to study the core and pangenomes of soil and plant-associated prokaryotes.</title>
        <authorList>
            <person name="Whitman W."/>
        </authorList>
    </citation>
    <scope>NUCLEOTIDE SEQUENCE [LARGE SCALE GENOMIC DNA]</scope>
    <source>
        <strain evidence="1 2">AN3</strain>
    </source>
</reference>
<dbReference type="NCBIfam" id="TIGR03347">
    <property type="entry name" value="VI_chp_1"/>
    <property type="match status" value="1"/>
</dbReference>
<dbReference type="PANTHER" id="PTHR35564:SF4">
    <property type="entry name" value="CYTOPLASMIC PROTEIN"/>
    <property type="match status" value="1"/>
</dbReference>
<gene>
    <name evidence="1" type="ORF">FHW16_003460</name>
</gene>
<protein>
    <submittedName>
        <fullName evidence="1">Type VI secretion system protein ImpH</fullName>
    </submittedName>
</protein>
<dbReference type="AlphaFoldDB" id="A0A839EIC1"/>
<dbReference type="Proteomes" id="UP000549052">
    <property type="component" value="Unassembled WGS sequence"/>
</dbReference>
<name>A0A839EIC1_9HYPH</name>
<comment type="caution">
    <text evidence="1">The sequence shown here is derived from an EMBL/GenBank/DDBJ whole genome shotgun (WGS) entry which is preliminary data.</text>
</comment>
<dbReference type="Pfam" id="PF06996">
    <property type="entry name" value="T6SS_TssG"/>
    <property type="match status" value="1"/>
</dbReference>
<dbReference type="EMBL" id="JACGXN010000005">
    <property type="protein sequence ID" value="MBA8879741.1"/>
    <property type="molecule type" value="Genomic_DNA"/>
</dbReference>
<keyword evidence="2" id="KW-1185">Reference proteome</keyword>